<accession>A0ABM7UGG7</accession>
<dbReference type="RefSeq" id="WP_109020048.1">
    <property type="nucleotide sequence ID" value="NZ_AP025028.1"/>
</dbReference>
<evidence type="ECO:0000313" key="1">
    <source>
        <dbReference type="EMBL" id="BDA77603.1"/>
    </source>
</evidence>
<sequence length="88" mass="9432">MEKQVKDSLNFILGAVTTAKTEAETAWTKINTEFQSLAAKGAQDQSEVSVNLRKYLQDGISQIDSLIGKVNTTVADAKQKVASATSKA</sequence>
<keyword evidence="2" id="KW-1185">Reference proteome</keyword>
<name>A0ABM7UGG7_9LEPT</name>
<protein>
    <submittedName>
        <fullName evidence="1">Uncharacterized protein</fullName>
    </submittedName>
</protein>
<proteinExistence type="predicted"/>
<dbReference type="EMBL" id="AP025028">
    <property type="protein sequence ID" value="BDA77603.1"/>
    <property type="molecule type" value="Genomic_DNA"/>
</dbReference>
<dbReference type="NCBIfam" id="NF047773">
    <property type="entry name" value="phas_rel_Lepto"/>
    <property type="match status" value="1"/>
</dbReference>
<organism evidence="1 2">
    <name type="scientific">Leptospira kobayashii</name>
    <dbReference type="NCBI Taxonomy" id="1917830"/>
    <lineage>
        <taxon>Bacteria</taxon>
        <taxon>Pseudomonadati</taxon>
        <taxon>Spirochaetota</taxon>
        <taxon>Spirochaetia</taxon>
        <taxon>Leptospirales</taxon>
        <taxon>Leptospiraceae</taxon>
        <taxon>Leptospira</taxon>
    </lineage>
</organism>
<evidence type="ECO:0000313" key="2">
    <source>
        <dbReference type="Proteomes" id="UP000245263"/>
    </source>
</evidence>
<gene>
    <name evidence="1" type="ORF">LPTSP3_g05330</name>
</gene>
<reference evidence="1 2" key="1">
    <citation type="submission" date="2021-08" db="EMBL/GenBank/DDBJ databases">
        <title>Complete genome sequence of Leptospira kobayashii strain E30.</title>
        <authorList>
            <person name="Nakao R."/>
            <person name="Nakamura S."/>
            <person name="Masuzawa T."/>
            <person name="Koizumi N."/>
        </authorList>
    </citation>
    <scope>NUCLEOTIDE SEQUENCE [LARGE SCALE GENOMIC DNA]</scope>
    <source>
        <strain evidence="1 2">E30</strain>
    </source>
</reference>
<dbReference type="Proteomes" id="UP000245263">
    <property type="component" value="Chromosome 1"/>
</dbReference>